<feature type="domain" description="HTH cro/C1-type" evidence="1">
    <location>
        <begin position="3"/>
        <end position="59"/>
    </location>
</feature>
<evidence type="ECO:0000313" key="2">
    <source>
        <dbReference type="EMBL" id="RUS97967.1"/>
    </source>
</evidence>
<reference evidence="2" key="2">
    <citation type="journal article" date="2019" name="Genome Biol. Evol.">
        <title>Day and night: Metabolic profiles and evolutionary relationships of six axenic non-marine cyanobacteria.</title>
        <authorList>
            <person name="Will S.E."/>
            <person name="Henke P."/>
            <person name="Boedeker C."/>
            <person name="Huang S."/>
            <person name="Brinkmann H."/>
            <person name="Rohde M."/>
            <person name="Jarek M."/>
            <person name="Friedl T."/>
            <person name="Seufert S."/>
            <person name="Schumacher M."/>
            <person name="Overmann J."/>
            <person name="Neumann-Schaal M."/>
            <person name="Petersen J."/>
        </authorList>
    </citation>
    <scope>NUCLEOTIDE SEQUENCE [LARGE SCALE GENOMIC DNA]</scope>
    <source>
        <strain evidence="2">PCC 7102</strain>
    </source>
</reference>
<proteinExistence type="predicted"/>
<dbReference type="AlphaFoldDB" id="A0A433UW10"/>
<name>A0A433UW10_9CYAN</name>
<reference evidence="2" key="1">
    <citation type="submission" date="2018-12" db="EMBL/GenBank/DDBJ databases">
        <authorList>
            <person name="Will S."/>
            <person name="Neumann-Schaal M."/>
            <person name="Henke P."/>
        </authorList>
    </citation>
    <scope>NUCLEOTIDE SEQUENCE</scope>
    <source>
        <strain evidence="2">PCC 7102</strain>
    </source>
</reference>
<evidence type="ECO:0000313" key="3">
    <source>
        <dbReference type="Proteomes" id="UP000271624"/>
    </source>
</evidence>
<dbReference type="Proteomes" id="UP000271624">
    <property type="component" value="Unassembled WGS sequence"/>
</dbReference>
<protein>
    <recommendedName>
        <fullName evidence="1">HTH cro/C1-type domain-containing protein</fullName>
    </recommendedName>
</protein>
<dbReference type="EMBL" id="RSCL01000030">
    <property type="protein sequence ID" value="RUS97967.1"/>
    <property type="molecule type" value="Genomic_DNA"/>
</dbReference>
<dbReference type="CDD" id="cd00093">
    <property type="entry name" value="HTH_XRE"/>
    <property type="match status" value="1"/>
</dbReference>
<dbReference type="RefSeq" id="WP_127086230.1">
    <property type="nucleotide sequence ID" value="NZ_RSCL01000030.1"/>
</dbReference>
<dbReference type="Gene3D" id="1.10.260.40">
    <property type="entry name" value="lambda repressor-like DNA-binding domains"/>
    <property type="match status" value="1"/>
</dbReference>
<dbReference type="SUPFAM" id="SSF47413">
    <property type="entry name" value="lambda repressor-like DNA-binding domains"/>
    <property type="match status" value="1"/>
</dbReference>
<sequence>MNLKQLRERHKLRTVDVASVVGVGESTVRNWEKGRTIPTLSVYQTEKLLSLYKCSFEEFKVAVDESQKLALV</sequence>
<dbReference type="GO" id="GO:0003677">
    <property type="term" value="F:DNA binding"/>
    <property type="evidence" value="ECO:0007669"/>
    <property type="project" value="InterPro"/>
</dbReference>
<dbReference type="InterPro" id="IPR010982">
    <property type="entry name" value="Lambda_DNA-bd_dom_sf"/>
</dbReference>
<dbReference type="InterPro" id="IPR001387">
    <property type="entry name" value="Cro/C1-type_HTH"/>
</dbReference>
<dbReference type="PROSITE" id="PS50943">
    <property type="entry name" value="HTH_CROC1"/>
    <property type="match status" value="1"/>
</dbReference>
<organism evidence="2 3">
    <name type="scientific">Dulcicalothrix desertica PCC 7102</name>
    <dbReference type="NCBI Taxonomy" id="232991"/>
    <lineage>
        <taxon>Bacteria</taxon>
        <taxon>Bacillati</taxon>
        <taxon>Cyanobacteriota</taxon>
        <taxon>Cyanophyceae</taxon>
        <taxon>Nostocales</taxon>
        <taxon>Calotrichaceae</taxon>
        <taxon>Dulcicalothrix</taxon>
    </lineage>
</organism>
<comment type="caution">
    <text evidence="2">The sequence shown here is derived from an EMBL/GenBank/DDBJ whole genome shotgun (WGS) entry which is preliminary data.</text>
</comment>
<keyword evidence="3" id="KW-1185">Reference proteome</keyword>
<dbReference type="SMART" id="SM00530">
    <property type="entry name" value="HTH_XRE"/>
    <property type="match status" value="1"/>
</dbReference>
<accession>A0A433UW10</accession>
<evidence type="ECO:0000259" key="1">
    <source>
        <dbReference type="PROSITE" id="PS50943"/>
    </source>
</evidence>
<dbReference type="Pfam" id="PF13560">
    <property type="entry name" value="HTH_31"/>
    <property type="match status" value="1"/>
</dbReference>
<gene>
    <name evidence="2" type="ORF">DSM106972_081860</name>
</gene>
<dbReference type="OrthoDB" id="461984at2"/>